<dbReference type="AlphaFoldDB" id="A0A067G7P8"/>
<organism evidence="2 3">
    <name type="scientific">Citrus sinensis</name>
    <name type="common">Sweet orange</name>
    <name type="synonym">Citrus aurantium var. sinensis</name>
    <dbReference type="NCBI Taxonomy" id="2711"/>
    <lineage>
        <taxon>Eukaryota</taxon>
        <taxon>Viridiplantae</taxon>
        <taxon>Streptophyta</taxon>
        <taxon>Embryophyta</taxon>
        <taxon>Tracheophyta</taxon>
        <taxon>Spermatophyta</taxon>
        <taxon>Magnoliopsida</taxon>
        <taxon>eudicotyledons</taxon>
        <taxon>Gunneridae</taxon>
        <taxon>Pentapetalae</taxon>
        <taxon>rosids</taxon>
        <taxon>malvids</taxon>
        <taxon>Sapindales</taxon>
        <taxon>Rutaceae</taxon>
        <taxon>Aurantioideae</taxon>
        <taxon>Citrus</taxon>
    </lineage>
</organism>
<dbReference type="PANTHER" id="PTHR10438">
    <property type="entry name" value="THIOREDOXIN"/>
    <property type="match status" value="1"/>
</dbReference>
<evidence type="ECO:0000313" key="3">
    <source>
        <dbReference type="Proteomes" id="UP000027120"/>
    </source>
</evidence>
<name>A0A067G7P8_CITSI</name>
<dbReference type="SUPFAM" id="SSF52833">
    <property type="entry name" value="Thioredoxin-like"/>
    <property type="match status" value="1"/>
</dbReference>
<evidence type="ECO:0000259" key="1">
    <source>
        <dbReference type="PROSITE" id="PS51352"/>
    </source>
</evidence>
<dbReference type="STRING" id="2711.A0A067G7P8"/>
<dbReference type="Gene3D" id="3.40.30.10">
    <property type="entry name" value="Glutaredoxin"/>
    <property type="match status" value="1"/>
</dbReference>
<dbReference type="OrthoDB" id="10263751at2759"/>
<sequence>MEAAAQEQQNKSRVVKVDSVESWETFVSQANNQGCPVRNVVVHFTAIWCMPSVAMNPLFEELASAYPDVLFLSVDVDDVKDVASKLEVKAMPTFLLMREGAVVDKLVGANPEEIRKRIDSFVQSIRVYVA</sequence>
<reference evidence="2 3" key="1">
    <citation type="submission" date="2014-04" db="EMBL/GenBank/DDBJ databases">
        <authorList>
            <consortium name="International Citrus Genome Consortium"/>
            <person name="Gmitter F."/>
            <person name="Chen C."/>
            <person name="Farmerie W."/>
            <person name="Harkins T."/>
            <person name="Desany B."/>
            <person name="Mohiuddin M."/>
            <person name="Kodira C."/>
            <person name="Borodovsky M."/>
            <person name="Lomsadze A."/>
            <person name="Burns P."/>
            <person name="Jenkins J."/>
            <person name="Prochnik S."/>
            <person name="Shu S."/>
            <person name="Chapman J."/>
            <person name="Pitluck S."/>
            <person name="Schmutz J."/>
            <person name="Rokhsar D."/>
        </authorList>
    </citation>
    <scope>NUCLEOTIDE SEQUENCE</scope>
</reference>
<dbReference type="PROSITE" id="PS51352">
    <property type="entry name" value="THIOREDOXIN_2"/>
    <property type="match status" value="1"/>
</dbReference>
<protein>
    <recommendedName>
        <fullName evidence="1">Thioredoxin domain-containing protein</fullName>
    </recommendedName>
</protein>
<dbReference type="InterPro" id="IPR013766">
    <property type="entry name" value="Thioredoxin_domain"/>
</dbReference>
<keyword evidence="3" id="KW-1185">Reference proteome</keyword>
<dbReference type="PANTHER" id="PTHR10438:SF433">
    <property type="entry name" value="THIOREDOXIN-LIKE PROTEIN CXXS1"/>
    <property type="match status" value="1"/>
</dbReference>
<accession>A0A067G7P8</accession>
<dbReference type="EMBL" id="KK784882">
    <property type="protein sequence ID" value="KDO75609.1"/>
    <property type="molecule type" value="Genomic_DNA"/>
</dbReference>
<dbReference type="SMR" id="A0A067G7P8"/>
<proteinExistence type="predicted"/>
<dbReference type="CDD" id="cd02947">
    <property type="entry name" value="TRX_family"/>
    <property type="match status" value="1"/>
</dbReference>
<gene>
    <name evidence="2" type="ORF">CISIN_1g032978mg</name>
</gene>
<dbReference type="Pfam" id="PF00085">
    <property type="entry name" value="Thioredoxin"/>
    <property type="match status" value="1"/>
</dbReference>
<feature type="domain" description="Thioredoxin" evidence="1">
    <location>
        <begin position="1"/>
        <end position="123"/>
    </location>
</feature>
<dbReference type="InterPro" id="IPR036249">
    <property type="entry name" value="Thioredoxin-like_sf"/>
</dbReference>
<evidence type="ECO:0000313" key="2">
    <source>
        <dbReference type="EMBL" id="KDO75609.1"/>
    </source>
</evidence>
<dbReference type="InterPro" id="IPR050620">
    <property type="entry name" value="Thioredoxin_H-type-like"/>
</dbReference>
<dbReference type="Proteomes" id="UP000027120">
    <property type="component" value="Unassembled WGS sequence"/>
</dbReference>